<dbReference type="InterPro" id="IPR000086">
    <property type="entry name" value="NUDIX_hydrolase_dom"/>
</dbReference>
<dbReference type="RefSeq" id="WP_188257897.1">
    <property type="nucleotide sequence ID" value="NZ_JABVCF010000023.1"/>
</dbReference>
<dbReference type="PROSITE" id="PS51462">
    <property type="entry name" value="NUDIX"/>
    <property type="match status" value="1"/>
</dbReference>
<dbReference type="PANTHER" id="PTHR12629:SF0">
    <property type="entry name" value="DIPHOSPHOINOSITOL-POLYPHOSPHATE DIPHOSPHATASE"/>
    <property type="match status" value="1"/>
</dbReference>
<sequence length="185" mass="20586">MDRTILTVGQPGIAKQYAAVPWRMRDGFLEVMLVTSRRRGRWIVPKGWQVAGCTPSQSAEREAFEEAGVVGRVAAEPIGSYRYSRPRDDGSLEQRHVTVFGLYVLETLLNWLEKGQRKRQWWPIAEACKVVDEPGLAELLKTLTSGSRKVRPSASSDSAGRELRQRVPLLPRTESSIAVHAAGAC</sequence>
<protein>
    <submittedName>
        <fullName evidence="6">NUDIX hydrolase</fullName>
    </submittedName>
</protein>
<evidence type="ECO:0000313" key="6">
    <source>
        <dbReference type="EMBL" id="MBS3652343.1"/>
    </source>
</evidence>
<dbReference type="Gene3D" id="3.90.79.10">
    <property type="entry name" value="Nucleoside Triphosphate Pyrophosphohydrolase"/>
    <property type="match status" value="1"/>
</dbReference>
<dbReference type="SUPFAM" id="SSF55811">
    <property type="entry name" value="Nudix"/>
    <property type="match status" value="1"/>
</dbReference>
<dbReference type="Proteomes" id="UP000680348">
    <property type="component" value="Unassembled WGS sequence"/>
</dbReference>
<evidence type="ECO:0000313" key="7">
    <source>
        <dbReference type="Proteomes" id="UP000680348"/>
    </source>
</evidence>
<name>A0A942E739_9HYPH</name>
<evidence type="ECO:0000256" key="1">
    <source>
        <dbReference type="ARBA" id="ARBA00001946"/>
    </source>
</evidence>
<evidence type="ECO:0000256" key="4">
    <source>
        <dbReference type="ARBA" id="ARBA00022842"/>
    </source>
</evidence>
<proteinExistence type="predicted"/>
<dbReference type="GO" id="GO:0005737">
    <property type="term" value="C:cytoplasm"/>
    <property type="evidence" value="ECO:0007669"/>
    <property type="project" value="TreeGrafter"/>
</dbReference>
<keyword evidence="7" id="KW-1185">Reference proteome</keyword>
<gene>
    <name evidence="6" type="ORF">KEU06_27505</name>
</gene>
<dbReference type="PANTHER" id="PTHR12629">
    <property type="entry name" value="DIPHOSPHOINOSITOL POLYPHOSPHATE PHOSPHOHYDROLASE"/>
    <property type="match status" value="1"/>
</dbReference>
<dbReference type="EMBL" id="JAGWCR010000023">
    <property type="protein sequence ID" value="MBS3652343.1"/>
    <property type="molecule type" value="Genomic_DNA"/>
</dbReference>
<keyword evidence="2" id="KW-0479">Metal-binding</keyword>
<dbReference type="GO" id="GO:0046872">
    <property type="term" value="F:metal ion binding"/>
    <property type="evidence" value="ECO:0007669"/>
    <property type="project" value="UniProtKB-KW"/>
</dbReference>
<evidence type="ECO:0000256" key="2">
    <source>
        <dbReference type="ARBA" id="ARBA00022723"/>
    </source>
</evidence>
<keyword evidence="4" id="KW-0460">Magnesium</keyword>
<organism evidence="6 7">
    <name type="scientific">Pseudaminobacter soli</name>
    <name type="common">ex Zhang et al. 2022</name>
    <dbReference type="NCBI Taxonomy" id="2831468"/>
    <lineage>
        <taxon>Bacteria</taxon>
        <taxon>Pseudomonadati</taxon>
        <taxon>Pseudomonadota</taxon>
        <taxon>Alphaproteobacteria</taxon>
        <taxon>Hyphomicrobiales</taxon>
        <taxon>Phyllobacteriaceae</taxon>
        <taxon>Pseudaminobacter</taxon>
    </lineage>
</organism>
<comment type="cofactor">
    <cofactor evidence="1">
        <name>Mg(2+)</name>
        <dbReference type="ChEBI" id="CHEBI:18420"/>
    </cofactor>
</comment>
<comment type="caution">
    <text evidence="6">The sequence shown here is derived from an EMBL/GenBank/DDBJ whole genome shotgun (WGS) entry which is preliminary data.</text>
</comment>
<keyword evidence="3 6" id="KW-0378">Hydrolase</keyword>
<dbReference type="Pfam" id="PF00293">
    <property type="entry name" value="NUDIX"/>
    <property type="match status" value="1"/>
</dbReference>
<dbReference type="InterPro" id="IPR047198">
    <property type="entry name" value="DDP-like_NUDIX"/>
</dbReference>
<accession>A0A942E739</accession>
<feature type="domain" description="Nudix hydrolase" evidence="5">
    <location>
        <begin position="14"/>
        <end position="144"/>
    </location>
</feature>
<dbReference type="InterPro" id="IPR015797">
    <property type="entry name" value="NUDIX_hydrolase-like_dom_sf"/>
</dbReference>
<evidence type="ECO:0000259" key="5">
    <source>
        <dbReference type="PROSITE" id="PS51462"/>
    </source>
</evidence>
<reference evidence="6" key="1">
    <citation type="submission" date="2021-04" db="EMBL/GenBank/DDBJ databases">
        <title>Pseudaminobacter soli sp. nov., isolated from paddy soil contaminated by heavy metals.</title>
        <authorList>
            <person name="Zhang K."/>
        </authorList>
    </citation>
    <scope>NUCLEOTIDE SEQUENCE</scope>
    <source>
        <strain evidence="6">19-2017</strain>
    </source>
</reference>
<dbReference type="GO" id="GO:0016462">
    <property type="term" value="F:pyrophosphatase activity"/>
    <property type="evidence" value="ECO:0007669"/>
    <property type="project" value="InterPro"/>
</dbReference>
<dbReference type="AlphaFoldDB" id="A0A942E739"/>
<evidence type="ECO:0000256" key="3">
    <source>
        <dbReference type="ARBA" id="ARBA00022801"/>
    </source>
</evidence>
<dbReference type="CDD" id="cd04666">
    <property type="entry name" value="NUDIX_DIPP2_like_Nudt4"/>
    <property type="match status" value="1"/>
</dbReference>